<protein>
    <submittedName>
        <fullName evidence="1">PIR Superfamily Protein</fullName>
    </submittedName>
</protein>
<proteinExistence type="predicted"/>
<name>A0A1A8XCE3_PLAOA</name>
<sequence length="365" mass="42942">MAKPTGTSHFAYEYLEKEYVALKDSTHSNVYNIFYNSCTSDDYLEFDVIDGICEKYEIKETYEEEYVKEFLKKLQHNLNKICSTVNMSANGYFKKTPNNVKEYCIYFKHWLYDEILSNESYILNIDKIFKEWENQTNNGDYKHFRELCTYNTLTLDEIKQLTSIYAFKLIFYDNINIFNTEKNKPCRYLSDLGKGLKTYSESISRCSIENNEDKFCKELKEFQNIYNLDKLYLKTTESSDYKLVEEETINCPLVIESLKEPLLLMYKEGINRWYLSDEPIHFLSTSVISASSAIGTTVGISAFVFYLYKNTNIGSLFIHGKQKKNTKFLNVDEERHDLAFPISESEHTNFGNSEYKILYYSSDNS</sequence>
<evidence type="ECO:0000313" key="2">
    <source>
        <dbReference type="Proteomes" id="UP000078546"/>
    </source>
</evidence>
<dbReference type="EMBL" id="FLQV01003333">
    <property type="protein sequence ID" value="SBT02354.1"/>
    <property type="molecule type" value="Genomic_DNA"/>
</dbReference>
<reference evidence="2" key="1">
    <citation type="submission" date="2016-05" db="EMBL/GenBank/DDBJ databases">
        <authorList>
            <person name="Naeem Raeece"/>
        </authorList>
    </citation>
    <scope>NUCLEOTIDE SEQUENCE [LARGE SCALE GENOMIC DNA]</scope>
</reference>
<accession>A0A1A8XCE3</accession>
<gene>
    <name evidence="1" type="ORF">POVCU1_075960</name>
</gene>
<organism evidence="1 2">
    <name type="scientific">Plasmodium ovale curtisi</name>
    <dbReference type="NCBI Taxonomy" id="864141"/>
    <lineage>
        <taxon>Eukaryota</taxon>
        <taxon>Sar</taxon>
        <taxon>Alveolata</taxon>
        <taxon>Apicomplexa</taxon>
        <taxon>Aconoidasida</taxon>
        <taxon>Haemosporida</taxon>
        <taxon>Plasmodiidae</taxon>
        <taxon>Plasmodium</taxon>
        <taxon>Plasmodium (Plasmodium)</taxon>
    </lineage>
</organism>
<dbReference type="Proteomes" id="UP000078546">
    <property type="component" value="Unassembled WGS sequence"/>
</dbReference>
<evidence type="ECO:0000313" key="1">
    <source>
        <dbReference type="EMBL" id="SBT02354.1"/>
    </source>
</evidence>
<dbReference type="AlphaFoldDB" id="A0A1A8XCE3"/>